<accession>A0ACC0B4N6</accession>
<protein>
    <submittedName>
        <fullName evidence="1">Uncharacterized protein</fullName>
    </submittedName>
</protein>
<proteinExistence type="predicted"/>
<evidence type="ECO:0000313" key="2">
    <source>
        <dbReference type="Proteomes" id="UP001060085"/>
    </source>
</evidence>
<name>A0ACC0B4N6_CATRO</name>
<keyword evidence="2" id="KW-1185">Reference proteome</keyword>
<organism evidence="1 2">
    <name type="scientific">Catharanthus roseus</name>
    <name type="common">Madagascar periwinkle</name>
    <name type="synonym">Vinca rosea</name>
    <dbReference type="NCBI Taxonomy" id="4058"/>
    <lineage>
        <taxon>Eukaryota</taxon>
        <taxon>Viridiplantae</taxon>
        <taxon>Streptophyta</taxon>
        <taxon>Embryophyta</taxon>
        <taxon>Tracheophyta</taxon>
        <taxon>Spermatophyta</taxon>
        <taxon>Magnoliopsida</taxon>
        <taxon>eudicotyledons</taxon>
        <taxon>Gunneridae</taxon>
        <taxon>Pentapetalae</taxon>
        <taxon>asterids</taxon>
        <taxon>lamiids</taxon>
        <taxon>Gentianales</taxon>
        <taxon>Apocynaceae</taxon>
        <taxon>Rauvolfioideae</taxon>
        <taxon>Vinceae</taxon>
        <taxon>Catharanthinae</taxon>
        <taxon>Catharanthus</taxon>
    </lineage>
</organism>
<dbReference type="Proteomes" id="UP001060085">
    <property type="component" value="Linkage Group LG04"/>
</dbReference>
<sequence length="188" mass="21736">MAFTSLQYKGFSRICWVQNVKTVHIDYWVEKAETEFILMMMFCILTARSAYEMLVLSKDDHPRKTYAYRLDIPVAARWTSLIVAPFKNFPDRQNALLSNICLLCNLAKLRSTVVGFFHSAFSIFSSQVVFDEKVLDQTIDTRVKLAFALARQWFGLYITFEAPSDGWLLDGLAGFRTDTFIKRFLGKK</sequence>
<comment type="caution">
    <text evidence="1">The sequence shown here is derived from an EMBL/GenBank/DDBJ whole genome shotgun (WGS) entry which is preliminary data.</text>
</comment>
<gene>
    <name evidence="1" type="ORF">M9H77_17462</name>
</gene>
<dbReference type="EMBL" id="CM044704">
    <property type="protein sequence ID" value="KAI5667609.1"/>
    <property type="molecule type" value="Genomic_DNA"/>
</dbReference>
<evidence type="ECO:0000313" key="1">
    <source>
        <dbReference type="EMBL" id="KAI5667609.1"/>
    </source>
</evidence>
<reference evidence="2" key="1">
    <citation type="journal article" date="2023" name="Nat. Plants">
        <title>Single-cell RNA sequencing provides a high-resolution roadmap for understanding the multicellular compartmentation of specialized metabolism.</title>
        <authorList>
            <person name="Sun S."/>
            <person name="Shen X."/>
            <person name="Li Y."/>
            <person name="Li Y."/>
            <person name="Wang S."/>
            <person name="Li R."/>
            <person name="Zhang H."/>
            <person name="Shen G."/>
            <person name="Guo B."/>
            <person name="Wei J."/>
            <person name="Xu J."/>
            <person name="St-Pierre B."/>
            <person name="Chen S."/>
            <person name="Sun C."/>
        </authorList>
    </citation>
    <scope>NUCLEOTIDE SEQUENCE [LARGE SCALE GENOMIC DNA]</scope>
</reference>